<dbReference type="Proteomes" id="UP001195483">
    <property type="component" value="Unassembled WGS sequence"/>
</dbReference>
<sequence>MIFPSPKICSSSDEVSFVADISCSSRHLKNQLTTDCVSNFVTAFSYTIYHWGLSLFTFFVRTLIAQCCIQNIPSQKLLLESVSTSYGGPPEPFLEAPSSIQKLTLMIIPMIAGT</sequence>
<proteinExistence type="predicted"/>
<accession>A0AAE0RZW4</accession>
<reference evidence="1" key="2">
    <citation type="journal article" date="2021" name="Genome Biol. Evol.">
        <title>Developing a high-quality reference genome for a parasitic bivalve with doubly uniparental inheritance (Bivalvia: Unionida).</title>
        <authorList>
            <person name="Smith C.H."/>
        </authorList>
    </citation>
    <scope>NUCLEOTIDE SEQUENCE</scope>
    <source>
        <strain evidence="1">CHS0354</strain>
        <tissue evidence="1">Mantle</tissue>
    </source>
</reference>
<reference evidence="1" key="1">
    <citation type="journal article" date="2021" name="Genome Biol. Evol.">
        <title>A High-Quality Reference Genome for a Parasitic Bivalve with Doubly Uniparental Inheritance (Bivalvia: Unionida).</title>
        <authorList>
            <person name="Smith C.H."/>
        </authorList>
    </citation>
    <scope>NUCLEOTIDE SEQUENCE</scope>
    <source>
        <strain evidence="1">CHS0354</strain>
    </source>
</reference>
<organism evidence="1 2">
    <name type="scientific">Potamilus streckersoni</name>
    <dbReference type="NCBI Taxonomy" id="2493646"/>
    <lineage>
        <taxon>Eukaryota</taxon>
        <taxon>Metazoa</taxon>
        <taxon>Spiralia</taxon>
        <taxon>Lophotrochozoa</taxon>
        <taxon>Mollusca</taxon>
        <taxon>Bivalvia</taxon>
        <taxon>Autobranchia</taxon>
        <taxon>Heteroconchia</taxon>
        <taxon>Palaeoheterodonta</taxon>
        <taxon>Unionida</taxon>
        <taxon>Unionoidea</taxon>
        <taxon>Unionidae</taxon>
        <taxon>Ambleminae</taxon>
        <taxon>Lampsilini</taxon>
        <taxon>Potamilus</taxon>
    </lineage>
</organism>
<evidence type="ECO:0000313" key="1">
    <source>
        <dbReference type="EMBL" id="KAK3582832.1"/>
    </source>
</evidence>
<comment type="caution">
    <text evidence="1">The sequence shown here is derived from an EMBL/GenBank/DDBJ whole genome shotgun (WGS) entry which is preliminary data.</text>
</comment>
<reference evidence="1" key="3">
    <citation type="submission" date="2023-05" db="EMBL/GenBank/DDBJ databases">
        <authorList>
            <person name="Smith C.H."/>
        </authorList>
    </citation>
    <scope>NUCLEOTIDE SEQUENCE</scope>
    <source>
        <strain evidence="1">CHS0354</strain>
        <tissue evidence="1">Mantle</tissue>
    </source>
</reference>
<gene>
    <name evidence="1" type="ORF">CHS0354_039975</name>
</gene>
<evidence type="ECO:0000313" key="2">
    <source>
        <dbReference type="Proteomes" id="UP001195483"/>
    </source>
</evidence>
<keyword evidence="2" id="KW-1185">Reference proteome</keyword>
<dbReference type="EMBL" id="JAEAOA010002327">
    <property type="protein sequence ID" value="KAK3582832.1"/>
    <property type="molecule type" value="Genomic_DNA"/>
</dbReference>
<name>A0AAE0RZW4_9BIVA</name>
<dbReference type="AlphaFoldDB" id="A0AAE0RZW4"/>
<protein>
    <submittedName>
        <fullName evidence="1">Uncharacterized protein</fullName>
    </submittedName>
</protein>